<gene>
    <name evidence="1" type="ORF">IAC96_12045</name>
</gene>
<reference evidence="1" key="2">
    <citation type="journal article" date="2021" name="PeerJ">
        <title>Extensive microbial diversity within the chicken gut microbiome revealed by metagenomics and culture.</title>
        <authorList>
            <person name="Gilroy R."/>
            <person name="Ravi A."/>
            <person name="Getino M."/>
            <person name="Pursley I."/>
            <person name="Horton D.L."/>
            <person name="Alikhan N.F."/>
            <person name="Baker D."/>
            <person name="Gharbi K."/>
            <person name="Hall N."/>
            <person name="Watson M."/>
            <person name="Adriaenssens E.M."/>
            <person name="Foster-Nyarko E."/>
            <person name="Jarju S."/>
            <person name="Secka A."/>
            <person name="Antonio M."/>
            <person name="Oren A."/>
            <person name="Chaudhuri R.R."/>
            <person name="La Ragione R."/>
            <person name="Hildebrand F."/>
            <person name="Pallen M.J."/>
        </authorList>
    </citation>
    <scope>NUCLEOTIDE SEQUENCE</scope>
    <source>
        <strain evidence="1">ChiW13-3771</strain>
    </source>
</reference>
<comment type="caution">
    <text evidence="1">The sequence shown here is derived from an EMBL/GenBank/DDBJ whole genome shotgun (WGS) entry which is preliminary data.</text>
</comment>
<name>A0A9D1JE36_9FIRM</name>
<dbReference type="AlphaFoldDB" id="A0A9D1JE36"/>
<dbReference type="Proteomes" id="UP000824201">
    <property type="component" value="Unassembled WGS sequence"/>
</dbReference>
<reference evidence="1" key="1">
    <citation type="submission" date="2020-10" db="EMBL/GenBank/DDBJ databases">
        <authorList>
            <person name="Gilroy R."/>
        </authorList>
    </citation>
    <scope>NUCLEOTIDE SEQUENCE</scope>
    <source>
        <strain evidence="1">ChiW13-3771</strain>
    </source>
</reference>
<evidence type="ECO:0000313" key="1">
    <source>
        <dbReference type="EMBL" id="HIR89669.1"/>
    </source>
</evidence>
<dbReference type="EMBL" id="DVHN01000165">
    <property type="protein sequence ID" value="HIR89669.1"/>
    <property type="molecule type" value="Genomic_DNA"/>
</dbReference>
<proteinExistence type="predicted"/>
<organism evidence="1 2">
    <name type="scientific">Candidatus Fimimorpha faecalis</name>
    <dbReference type="NCBI Taxonomy" id="2840824"/>
    <lineage>
        <taxon>Bacteria</taxon>
        <taxon>Bacillati</taxon>
        <taxon>Bacillota</taxon>
        <taxon>Clostridia</taxon>
        <taxon>Eubacteriales</taxon>
        <taxon>Candidatus Fimimorpha</taxon>
    </lineage>
</organism>
<evidence type="ECO:0000313" key="2">
    <source>
        <dbReference type="Proteomes" id="UP000824201"/>
    </source>
</evidence>
<protein>
    <submittedName>
        <fullName evidence="1">Uncharacterized protein</fullName>
    </submittedName>
</protein>
<sequence>MLSTEDRYMMIMKASLPYLSNDTRRIFLTYLKINQIMHTLHDFDKEQEEIFSSCSVNDEDRESGLIQAIRDFCTPKEQEMIDTILNFNQVMKLWKEMEDSQNL</sequence>
<accession>A0A9D1JE36</accession>